<protein>
    <submittedName>
        <fullName evidence="3">DUF805 domain-containing protein</fullName>
    </submittedName>
</protein>
<keyword evidence="2" id="KW-0812">Transmembrane</keyword>
<feature type="region of interest" description="Disordered" evidence="1">
    <location>
        <begin position="142"/>
        <end position="162"/>
    </location>
</feature>
<dbReference type="Pfam" id="PF05656">
    <property type="entry name" value="DUF805"/>
    <property type="match status" value="1"/>
</dbReference>
<dbReference type="SUPFAM" id="SSF54523">
    <property type="entry name" value="Pili subunits"/>
    <property type="match status" value="1"/>
</dbReference>
<dbReference type="EMBL" id="JAELYA010000008">
    <property type="protein sequence ID" value="MBO3277581.1"/>
    <property type="molecule type" value="Genomic_DNA"/>
</dbReference>
<feature type="region of interest" description="Disordered" evidence="1">
    <location>
        <begin position="328"/>
        <end position="351"/>
    </location>
</feature>
<evidence type="ECO:0000313" key="3">
    <source>
        <dbReference type="EMBL" id="MBO3277581.1"/>
    </source>
</evidence>
<keyword evidence="2" id="KW-1133">Transmembrane helix</keyword>
<dbReference type="RefSeq" id="WP_208315906.1">
    <property type="nucleotide sequence ID" value="NZ_JAELYA010000008.1"/>
</dbReference>
<keyword evidence="2" id="KW-0472">Membrane</keyword>
<dbReference type="PANTHER" id="PTHR34980">
    <property type="entry name" value="INNER MEMBRANE PROTEIN-RELATED-RELATED"/>
    <property type="match status" value="1"/>
</dbReference>
<feature type="transmembrane region" description="Helical" evidence="2">
    <location>
        <begin position="251"/>
        <end position="271"/>
    </location>
</feature>
<evidence type="ECO:0000256" key="1">
    <source>
        <dbReference type="SAM" id="MobiDB-lite"/>
    </source>
</evidence>
<evidence type="ECO:0000313" key="4">
    <source>
        <dbReference type="Proteomes" id="UP000669060"/>
    </source>
</evidence>
<evidence type="ECO:0000256" key="2">
    <source>
        <dbReference type="SAM" id="Phobius"/>
    </source>
</evidence>
<dbReference type="InterPro" id="IPR045584">
    <property type="entry name" value="Pilin-like"/>
</dbReference>
<reference evidence="3 4" key="1">
    <citation type="submission" date="2020-12" db="EMBL/GenBank/DDBJ databases">
        <title>Pseudomonas schmalbachii sp. nov. isolated from millipede gut.</title>
        <authorList>
            <person name="Shelomi M."/>
        </authorList>
    </citation>
    <scope>NUCLEOTIDE SEQUENCE [LARGE SCALE GENOMIC DNA]</scope>
    <source>
        <strain evidence="3 4">Milli4</strain>
    </source>
</reference>
<proteinExistence type="predicted"/>
<feature type="transmembrane region" description="Helical" evidence="2">
    <location>
        <begin position="291"/>
        <end position="312"/>
    </location>
</feature>
<accession>A0ABS3TV70</accession>
<gene>
    <name evidence="3" type="ORF">JFY56_20400</name>
</gene>
<feature type="transmembrane region" description="Helical" evidence="2">
    <location>
        <begin position="190"/>
        <end position="212"/>
    </location>
</feature>
<feature type="transmembrane region" description="Helical" evidence="2">
    <location>
        <begin position="218"/>
        <end position="239"/>
    </location>
</feature>
<dbReference type="Gene3D" id="3.30.700.10">
    <property type="entry name" value="Glycoprotein, Type 4 Pilin"/>
    <property type="match status" value="1"/>
</dbReference>
<dbReference type="InterPro" id="IPR008523">
    <property type="entry name" value="DUF805"/>
</dbReference>
<organism evidence="3 4">
    <name type="scientific">Pseudomonas schmalbachii</name>
    <dbReference type="NCBI Taxonomy" id="2816993"/>
    <lineage>
        <taxon>Bacteria</taxon>
        <taxon>Pseudomonadati</taxon>
        <taxon>Pseudomonadota</taxon>
        <taxon>Gammaproteobacteria</taxon>
        <taxon>Pseudomonadales</taxon>
        <taxon>Pseudomonadaceae</taxon>
        <taxon>Pseudomonas</taxon>
    </lineage>
</organism>
<keyword evidence="4" id="KW-1185">Reference proteome</keyword>
<name>A0ABS3TV70_9PSED</name>
<comment type="caution">
    <text evidence="3">The sequence shown here is derived from an EMBL/GenBank/DDBJ whole genome shotgun (WGS) entry which is preliminary data.</text>
</comment>
<dbReference type="Proteomes" id="UP000669060">
    <property type="component" value="Unassembled WGS sequence"/>
</dbReference>
<feature type="compositionally biased region" description="Low complexity" evidence="1">
    <location>
        <begin position="341"/>
        <end position="351"/>
    </location>
</feature>
<sequence>MDATRYKIVFDGALMPQTPLQTAKENLARLFKSDPAKVDALFSGQPVVLKRDLSEDEAEKYLRALHSAGANARKEADRLAGLSLVETEDHPSPARATAPTADAQRMTCPKCGHEQDKASECSSCGIIIDKYLARQAELAASPPAQPAATPAPAAAQSPYAPPQAQVGDVLPEYGELKYISASGRIGRVRYLGWGMGAMFLMLPVFAVFAGLASVSSSLAMVLLIVAVAAYAVIAVLFGIQRLHDIGLSGWLWLVNLVPVVGSVMGLVMLLMPGNAGANRYGPPPPPNSRGVVVLAWSTALVAVIGILAAFAIPSYQDYVTREQLSHYSQDSDYGSGEDSESAAPDESSSEQ</sequence>
<dbReference type="PANTHER" id="PTHR34980:SF3">
    <property type="entry name" value="BLR8105 PROTEIN"/>
    <property type="match status" value="1"/>
</dbReference>